<evidence type="ECO:0000313" key="1">
    <source>
        <dbReference type="EMBL" id="ABC43898.1"/>
    </source>
</evidence>
<dbReference type="eggNOG" id="COG1083">
    <property type="taxonomic scope" value="Bacteria"/>
</dbReference>
<dbReference type="GO" id="GO:0008781">
    <property type="term" value="F:N-acylneuraminate cytidylyltransferase activity"/>
    <property type="evidence" value="ECO:0007669"/>
    <property type="project" value="TreeGrafter"/>
</dbReference>
<proteinExistence type="predicted"/>
<dbReference type="KEGG" id="sru:SRU_0608"/>
<evidence type="ECO:0000313" key="2">
    <source>
        <dbReference type="Proteomes" id="UP000008674"/>
    </source>
</evidence>
<reference evidence="1 2" key="1">
    <citation type="journal article" date="2005" name="Proc. Natl. Acad. Sci. U.S.A.">
        <title>The genome of Salinibacter ruber: convergence and gene exchange among hyperhalophilic bacteria and archaea.</title>
        <authorList>
            <person name="Mongodin E.F."/>
            <person name="Nelson K.E."/>
            <person name="Daugherty S."/>
            <person name="Deboy R.T."/>
            <person name="Wister J."/>
            <person name="Khouri H."/>
            <person name="Weidman J."/>
            <person name="Walsh D.A."/>
            <person name="Papke R.T."/>
            <person name="Sanchez Perez G."/>
            <person name="Sharma A.K."/>
            <person name="Nesbo C.L."/>
            <person name="MacLeod D."/>
            <person name="Bapteste E."/>
            <person name="Doolittle W.F."/>
            <person name="Charlebois R.L."/>
            <person name="Legault B."/>
            <person name="Rodriguez-Valera F."/>
        </authorList>
    </citation>
    <scope>NUCLEOTIDE SEQUENCE [LARGE SCALE GENOMIC DNA]</scope>
    <source>
        <strain evidence="2">DSM 13855 / CECT 5946 / M31</strain>
    </source>
</reference>
<dbReference type="PATRIC" id="fig|309807.25.peg.630"/>
<dbReference type="Gene3D" id="3.90.550.10">
    <property type="entry name" value="Spore Coat Polysaccharide Biosynthesis Protein SpsA, Chain A"/>
    <property type="match status" value="1"/>
</dbReference>
<keyword evidence="2" id="KW-1185">Reference proteome</keyword>
<dbReference type="AlphaFoldDB" id="Q2S4Y0"/>
<dbReference type="InterPro" id="IPR003329">
    <property type="entry name" value="Cytidylyl_trans"/>
</dbReference>
<dbReference type="PANTHER" id="PTHR21485">
    <property type="entry name" value="HAD SUPERFAMILY MEMBERS CMAS AND KDSC"/>
    <property type="match status" value="1"/>
</dbReference>
<dbReference type="EMBL" id="CP000159">
    <property type="protein sequence ID" value="ABC43898.1"/>
    <property type="molecule type" value="Genomic_DNA"/>
</dbReference>
<accession>Q2S4Y0</accession>
<dbReference type="Proteomes" id="UP000008674">
    <property type="component" value="Chromosome"/>
</dbReference>
<dbReference type="CDD" id="cd02513">
    <property type="entry name" value="CMP-NeuAc_Synthase"/>
    <property type="match status" value="1"/>
</dbReference>
<dbReference type="STRING" id="309807.SRU_0608"/>
<dbReference type="Pfam" id="PF02348">
    <property type="entry name" value="CTP_transf_3"/>
    <property type="match status" value="1"/>
</dbReference>
<dbReference type="SUPFAM" id="SSF53448">
    <property type="entry name" value="Nucleotide-diphospho-sugar transferases"/>
    <property type="match status" value="1"/>
</dbReference>
<protein>
    <submittedName>
        <fullName evidence="1">CMP-N-acetlyneuraminic acid synthetase</fullName>
    </submittedName>
</protein>
<dbReference type="InterPro" id="IPR050793">
    <property type="entry name" value="CMP-NeuNAc_synthase"/>
</dbReference>
<name>Q2S4Y0_SALRD</name>
<organism evidence="1 2">
    <name type="scientific">Salinibacter ruber (strain DSM 13855 / M31)</name>
    <dbReference type="NCBI Taxonomy" id="309807"/>
    <lineage>
        <taxon>Bacteria</taxon>
        <taxon>Pseudomonadati</taxon>
        <taxon>Rhodothermota</taxon>
        <taxon>Rhodothermia</taxon>
        <taxon>Rhodothermales</taxon>
        <taxon>Salinibacteraceae</taxon>
        <taxon>Salinibacter</taxon>
    </lineage>
</organism>
<gene>
    <name evidence="1" type="ordered locus">SRU_0608</name>
</gene>
<dbReference type="HOGENOM" id="CLU_042930_1_1_10"/>
<dbReference type="PANTHER" id="PTHR21485:SF6">
    <property type="entry name" value="N-ACYLNEURAMINATE CYTIDYLYLTRANSFERASE-RELATED"/>
    <property type="match status" value="1"/>
</dbReference>
<dbReference type="EnsemblBacteria" id="ABC43898">
    <property type="protein sequence ID" value="ABC43898"/>
    <property type="gene ID" value="SRU_0608"/>
</dbReference>
<sequence>MIDGHSVLGVILARGGSKGLPRKNIRDLAGKPLIAWTIEAGHESEYLDRLILSSDDGEIMEVAEEYGCEVPFQRPAELAQDDTPSIDTLLHAIEQVESHDYIVLLQPTSPLRTADDIDATMSLCHRNGGTACVTVTETDKPPQWMYILRDNHRLEPVVDQEESITRRQAAPDVYVPNGAVYAAETSWLQKHESFYTEATIGHPMPPERSADVDTALDLAWCELLKDRLESSSSPLR</sequence>
<dbReference type="RefSeq" id="WP_011403384.1">
    <property type="nucleotide sequence ID" value="NC_007677.1"/>
</dbReference>
<dbReference type="InterPro" id="IPR029044">
    <property type="entry name" value="Nucleotide-diphossugar_trans"/>
</dbReference>
<dbReference type="OrthoDB" id="9805604at2"/>